<dbReference type="AlphaFoldDB" id="A0A0U9HJ88"/>
<dbReference type="GO" id="GO:0051537">
    <property type="term" value="F:2 iron, 2 sulfur cluster binding"/>
    <property type="evidence" value="ECO:0007669"/>
    <property type="project" value="UniProtKB-KW"/>
</dbReference>
<dbReference type="PROSITE" id="PS51296">
    <property type="entry name" value="RIESKE"/>
    <property type="match status" value="1"/>
</dbReference>
<dbReference type="InterPro" id="IPR017941">
    <property type="entry name" value="Rieske_2Fe-2S"/>
</dbReference>
<proteinExistence type="predicted"/>
<keyword evidence="2" id="KW-0479">Metal-binding</keyword>
<keyword evidence="4" id="KW-0411">Iron-sulfur</keyword>
<dbReference type="InterPro" id="IPR036922">
    <property type="entry name" value="Rieske_2Fe-2S_sf"/>
</dbReference>
<dbReference type="InterPro" id="IPR038010">
    <property type="entry name" value="YhfW_C"/>
</dbReference>
<feature type="domain" description="Rieske" evidence="7">
    <location>
        <begin position="58"/>
        <end position="143"/>
    </location>
</feature>
<evidence type="ECO:0000313" key="8">
    <source>
        <dbReference type="EMBL" id="GAQ18988.1"/>
    </source>
</evidence>
<evidence type="ECO:0000313" key="9">
    <source>
        <dbReference type="Proteomes" id="UP000052946"/>
    </source>
</evidence>
<keyword evidence="5" id="KW-1015">Disulfide bond</keyword>
<evidence type="ECO:0000256" key="3">
    <source>
        <dbReference type="ARBA" id="ARBA00023004"/>
    </source>
</evidence>
<dbReference type="GO" id="GO:0016705">
    <property type="term" value="F:oxidoreductase activity, acting on paired donors, with incorporation or reduction of molecular oxygen"/>
    <property type="evidence" value="ECO:0007669"/>
    <property type="project" value="UniProtKB-ARBA"/>
</dbReference>
<dbReference type="SUPFAM" id="SSF50022">
    <property type="entry name" value="ISP domain"/>
    <property type="match status" value="1"/>
</dbReference>
<dbReference type="FunFam" id="2.102.10.10:FF:000014">
    <property type="entry name" value="Oxidoreductase, FAD dependent"/>
    <property type="match status" value="1"/>
</dbReference>
<dbReference type="PRINTS" id="PR00162">
    <property type="entry name" value="RIESKE"/>
</dbReference>
<keyword evidence="3" id="KW-0408">Iron</keyword>
<dbReference type="CDD" id="cd03477">
    <property type="entry name" value="Rieske_YhfW_C"/>
    <property type="match status" value="1"/>
</dbReference>
<gene>
    <name evidence="8" type="ORF">OPHB3_2947</name>
</gene>
<evidence type="ECO:0000256" key="5">
    <source>
        <dbReference type="ARBA" id="ARBA00023157"/>
    </source>
</evidence>
<dbReference type="PANTHER" id="PTHR10134">
    <property type="entry name" value="CYTOCHROME B-C1 COMPLEX SUBUNIT RIESKE, MITOCHONDRIAL"/>
    <property type="match status" value="1"/>
</dbReference>
<sequence length="143" mass="15849">MSNGVVAALLLKDLILEKENRYAALFDPTRTELKKGASSFIKENTDVAKELVKGKAHREDKTVEELERDEGSIVVHNGKKAGAYRDKAGNIHVIKPTCTHMGCDVEWNDAERSWDCPCHGSRFSHTGSVIEGPAVKSLKKMEK</sequence>
<dbReference type="GO" id="GO:0016020">
    <property type="term" value="C:membrane"/>
    <property type="evidence" value="ECO:0007669"/>
    <property type="project" value="InterPro"/>
</dbReference>
<name>A0A0U9HJ88_9BACI</name>
<dbReference type="InterPro" id="IPR005805">
    <property type="entry name" value="Rieske_Fe-S_prot_C"/>
</dbReference>
<dbReference type="EMBL" id="BBXV01000036">
    <property type="protein sequence ID" value="GAQ18988.1"/>
    <property type="molecule type" value="Genomic_DNA"/>
</dbReference>
<evidence type="ECO:0000256" key="1">
    <source>
        <dbReference type="ARBA" id="ARBA00022714"/>
    </source>
</evidence>
<dbReference type="InterPro" id="IPR014349">
    <property type="entry name" value="Rieske_Fe-S_prot"/>
</dbReference>
<evidence type="ECO:0000256" key="6">
    <source>
        <dbReference type="ARBA" id="ARBA00034078"/>
    </source>
</evidence>
<comment type="cofactor">
    <cofactor evidence="6">
        <name>[2Fe-2S] cluster</name>
        <dbReference type="ChEBI" id="CHEBI:190135"/>
    </cofactor>
</comment>
<reference evidence="9" key="1">
    <citation type="submission" date="2015-07" db="EMBL/GenBank/DDBJ databases">
        <title>Draft Genome Sequence of Oceanobacillus picturae Heshi-B3 that Was Isolated from Fermented Rice Bran with Aging Salted Mackerel, Which Was Named Heshiko as Traditional Fermented Seafood in Japan.</title>
        <authorList>
            <person name="Akuzawa S."/>
            <person name="Nakagawa J."/>
            <person name="Kanekatsu T."/>
            <person name="Kanesaki Y."/>
            <person name="Suzuki T."/>
        </authorList>
    </citation>
    <scope>NUCLEOTIDE SEQUENCE [LARGE SCALE GENOMIC DNA]</scope>
    <source>
        <strain evidence="9">Heshi-B3</strain>
    </source>
</reference>
<reference evidence="8 9" key="2">
    <citation type="journal article" date="2016" name="Genome Announc.">
        <title>Draft Genome Sequence of Oceanobacillus picturae Heshi-B3, Isolated from Fermented Rice Bran in a Traditional Japanese Seafood Dish.</title>
        <authorList>
            <person name="Akuzawa S."/>
            <person name="Nagaoka J."/>
            <person name="Kanekatsu M."/>
            <person name="Kanesaki Y."/>
            <person name="Suzuki T."/>
        </authorList>
    </citation>
    <scope>NUCLEOTIDE SEQUENCE [LARGE SCALE GENOMIC DNA]</scope>
    <source>
        <strain evidence="8 9">Heshi-B3</strain>
    </source>
</reference>
<dbReference type="Pfam" id="PF00355">
    <property type="entry name" value="Rieske"/>
    <property type="match status" value="1"/>
</dbReference>
<accession>A0A0U9HJ88</accession>
<comment type="caution">
    <text evidence="8">The sequence shown here is derived from an EMBL/GenBank/DDBJ whole genome shotgun (WGS) entry which is preliminary data.</text>
</comment>
<dbReference type="GO" id="GO:0046872">
    <property type="term" value="F:metal ion binding"/>
    <property type="evidence" value="ECO:0007669"/>
    <property type="project" value="UniProtKB-KW"/>
</dbReference>
<evidence type="ECO:0000256" key="4">
    <source>
        <dbReference type="ARBA" id="ARBA00023014"/>
    </source>
</evidence>
<evidence type="ECO:0000259" key="7">
    <source>
        <dbReference type="PROSITE" id="PS51296"/>
    </source>
</evidence>
<dbReference type="Proteomes" id="UP000052946">
    <property type="component" value="Unassembled WGS sequence"/>
</dbReference>
<dbReference type="GO" id="GO:0004497">
    <property type="term" value="F:monooxygenase activity"/>
    <property type="evidence" value="ECO:0007669"/>
    <property type="project" value="UniProtKB-ARBA"/>
</dbReference>
<dbReference type="Gene3D" id="2.102.10.10">
    <property type="entry name" value="Rieske [2Fe-2S] iron-sulphur domain"/>
    <property type="match status" value="1"/>
</dbReference>
<organism evidence="8 9">
    <name type="scientific">Oceanobacillus picturae</name>
    <dbReference type="NCBI Taxonomy" id="171693"/>
    <lineage>
        <taxon>Bacteria</taxon>
        <taxon>Bacillati</taxon>
        <taxon>Bacillota</taxon>
        <taxon>Bacilli</taxon>
        <taxon>Bacillales</taxon>
        <taxon>Bacillaceae</taxon>
        <taxon>Oceanobacillus</taxon>
    </lineage>
</organism>
<dbReference type="RefSeq" id="WP_369405168.1">
    <property type="nucleotide sequence ID" value="NZ_BBXV01000036.1"/>
</dbReference>
<keyword evidence="1" id="KW-0001">2Fe-2S</keyword>
<protein>
    <submittedName>
        <fullName evidence="8">(2Fe-2S)-binding protein</fullName>
    </submittedName>
</protein>
<evidence type="ECO:0000256" key="2">
    <source>
        <dbReference type="ARBA" id="ARBA00022723"/>
    </source>
</evidence>